<evidence type="ECO:0000259" key="1">
    <source>
        <dbReference type="PROSITE" id="PS50878"/>
    </source>
</evidence>
<proteinExistence type="predicted"/>
<keyword evidence="3" id="KW-1185">Reference proteome</keyword>
<dbReference type="EMBL" id="BPLQ01008844">
    <property type="protein sequence ID" value="GIY39823.1"/>
    <property type="molecule type" value="Genomic_DNA"/>
</dbReference>
<evidence type="ECO:0000313" key="3">
    <source>
        <dbReference type="Proteomes" id="UP001054837"/>
    </source>
</evidence>
<keyword evidence="2" id="KW-0548">Nucleotidyltransferase</keyword>
<dbReference type="PROSITE" id="PS50878">
    <property type="entry name" value="RT_POL"/>
    <property type="match status" value="1"/>
</dbReference>
<name>A0AAV4SZG2_9ARAC</name>
<dbReference type="GO" id="GO:0003964">
    <property type="term" value="F:RNA-directed DNA polymerase activity"/>
    <property type="evidence" value="ECO:0007669"/>
    <property type="project" value="UniProtKB-KW"/>
</dbReference>
<dbReference type="PANTHER" id="PTHR33332">
    <property type="entry name" value="REVERSE TRANSCRIPTASE DOMAIN-CONTAINING PROTEIN"/>
    <property type="match status" value="1"/>
</dbReference>
<dbReference type="SUPFAM" id="SSF56672">
    <property type="entry name" value="DNA/RNA polymerases"/>
    <property type="match status" value="1"/>
</dbReference>
<dbReference type="InterPro" id="IPR000477">
    <property type="entry name" value="RT_dom"/>
</dbReference>
<dbReference type="AlphaFoldDB" id="A0AAV4SZG2"/>
<accession>A0AAV4SZG2</accession>
<protein>
    <submittedName>
        <fullName evidence="2">Reverse transcriptase domain-containing protein</fullName>
    </submittedName>
</protein>
<dbReference type="Pfam" id="PF00078">
    <property type="entry name" value="RVT_1"/>
    <property type="match status" value="1"/>
</dbReference>
<organism evidence="2 3">
    <name type="scientific">Caerostris darwini</name>
    <dbReference type="NCBI Taxonomy" id="1538125"/>
    <lineage>
        <taxon>Eukaryota</taxon>
        <taxon>Metazoa</taxon>
        <taxon>Ecdysozoa</taxon>
        <taxon>Arthropoda</taxon>
        <taxon>Chelicerata</taxon>
        <taxon>Arachnida</taxon>
        <taxon>Araneae</taxon>
        <taxon>Araneomorphae</taxon>
        <taxon>Entelegynae</taxon>
        <taxon>Araneoidea</taxon>
        <taxon>Araneidae</taxon>
        <taxon>Caerostris</taxon>
    </lineage>
</organism>
<keyword evidence="2" id="KW-0808">Transferase</keyword>
<keyword evidence="2" id="KW-0695">RNA-directed DNA polymerase</keyword>
<gene>
    <name evidence="2" type="primary">R1A1-elementORF2_10</name>
    <name evidence="2" type="ORF">CDAR_45251</name>
</gene>
<reference evidence="2 3" key="1">
    <citation type="submission" date="2021-06" db="EMBL/GenBank/DDBJ databases">
        <title>Caerostris darwini draft genome.</title>
        <authorList>
            <person name="Kono N."/>
            <person name="Arakawa K."/>
        </authorList>
    </citation>
    <scope>NUCLEOTIDE SEQUENCE [LARGE SCALE GENOMIC DNA]</scope>
</reference>
<dbReference type="Proteomes" id="UP001054837">
    <property type="component" value="Unassembled WGS sequence"/>
</dbReference>
<comment type="caution">
    <text evidence="2">The sequence shown here is derived from an EMBL/GenBank/DDBJ whole genome shotgun (WGS) entry which is preliminary data.</text>
</comment>
<dbReference type="InterPro" id="IPR043502">
    <property type="entry name" value="DNA/RNA_pol_sf"/>
</dbReference>
<sequence>MSNAFNSVDWDILINKLFKLSIPNYLESIISNFLQDRRVHLNDNSKSYNKGIPQGSSLGPILWNIFINDLLETDFGPNTKVQAFADDVLIMIKAPATYCFSKAGTPSLNILDQR</sequence>
<evidence type="ECO:0000313" key="2">
    <source>
        <dbReference type="EMBL" id="GIY39823.1"/>
    </source>
</evidence>
<feature type="domain" description="Reverse transcriptase" evidence="1">
    <location>
        <begin position="1"/>
        <end position="114"/>
    </location>
</feature>